<proteinExistence type="predicted"/>
<reference evidence="1" key="2">
    <citation type="submission" date="2022-06" db="UniProtKB">
        <authorList>
            <consortium name="EnsemblMetazoa"/>
        </authorList>
    </citation>
    <scope>IDENTIFICATION</scope>
    <source>
        <strain evidence="1">PS312</strain>
    </source>
</reference>
<name>A0A2A6BXW2_PRIPA</name>
<dbReference type="EnsemblMetazoa" id="PPA40138.1">
    <property type="protein sequence ID" value="PPA40138.1"/>
    <property type="gene ID" value="WBGene00278507"/>
</dbReference>
<sequence length="261" mass="30353">MNSDCPFLNFAEELLVKFVEFLPMKDRVSVRETCSRMEEIVGKTDLAMTRYVMQFYLFNGTPWSTPFGMQEQGIDAVKMEEFVTARARLTKNITLSEVVLDKIDFETVDFALVRRALTDCSFERLFIVQNNVEYNERVESLIEEHRGKTIVFSALYFPYYQCIDQLSPDIELRFNYLHRQKVPGPGKNEDLIINLLIKGHSLCAAHWSSPVTVKEAFDASYRPFKTRTIRNTQDFRFGLVLEYHWSRQNRGGIATASRRGV</sequence>
<dbReference type="Proteomes" id="UP000005239">
    <property type="component" value="Unassembled WGS sequence"/>
</dbReference>
<reference evidence="2" key="1">
    <citation type="journal article" date="2008" name="Nat. Genet.">
        <title>The Pristionchus pacificus genome provides a unique perspective on nematode lifestyle and parasitism.</title>
        <authorList>
            <person name="Dieterich C."/>
            <person name="Clifton S.W."/>
            <person name="Schuster L.N."/>
            <person name="Chinwalla A."/>
            <person name="Delehaunty K."/>
            <person name="Dinkelacker I."/>
            <person name="Fulton L."/>
            <person name="Fulton R."/>
            <person name="Godfrey J."/>
            <person name="Minx P."/>
            <person name="Mitreva M."/>
            <person name="Roeseler W."/>
            <person name="Tian H."/>
            <person name="Witte H."/>
            <person name="Yang S.P."/>
            <person name="Wilson R.K."/>
            <person name="Sommer R.J."/>
        </authorList>
    </citation>
    <scope>NUCLEOTIDE SEQUENCE [LARGE SCALE GENOMIC DNA]</scope>
    <source>
        <strain evidence="2">PS312</strain>
    </source>
</reference>
<organism evidence="1 2">
    <name type="scientific">Pristionchus pacificus</name>
    <name type="common">Parasitic nematode worm</name>
    <dbReference type="NCBI Taxonomy" id="54126"/>
    <lineage>
        <taxon>Eukaryota</taxon>
        <taxon>Metazoa</taxon>
        <taxon>Ecdysozoa</taxon>
        <taxon>Nematoda</taxon>
        <taxon>Chromadorea</taxon>
        <taxon>Rhabditida</taxon>
        <taxon>Rhabditina</taxon>
        <taxon>Diplogasteromorpha</taxon>
        <taxon>Diplogasteroidea</taxon>
        <taxon>Neodiplogasteridae</taxon>
        <taxon>Pristionchus</taxon>
    </lineage>
</organism>
<keyword evidence="2" id="KW-1185">Reference proteome</keyword>
<protein>
    <submittedName>
        <fullName evidence="1">Uncharacterized protein</fullName>
    </submittedName>
</protein>
<accession>A0A8R1UTC8</accession>
<evidence type="ECO:0000313" key="2">
    <source>
        <dbReference type="Proteomes" id="UP000005239"/>
    </source>
</evidence>
<accession>A0A2A6BXW2</accession>
<gene>
    <name evidence="1" type="primary">WBGene00278507</name>
</gene>
<evidence type="ECO:0000313" key="1">
    <source>
        <dbReference type="EnsemblMetazoa" id="PPA40138.1"/>
    </source>
</evidence>
<dbReference type="AlphaFoldDB" id="A0A2A6BXW2"/>